<feature type="coiled-coil region" evidence="1">
    <location>
        <begin position="512"/>
        <end position="567"/>
    </location>
</feature>
<dbReference type="InterPro" id="IPR012683">
    <property type="entry name" value="CHP02302_TM"/>
</dbReference>
<evidence type="ECO:0000313" key="5">
    <source>
        <dbReference type="Proteomes" id="UP000019486"/>
    </source>
</evidence>
<sequence>MNGPDDQTRSPARQKSVPGEPSFRLLLARGALAWEQLWPALWPAVGVAGLFIAVALFNVLPSLGGWLHALALVLFATAFGAAVYIGVRRIRLPNDAAALRRLERDSGLTHRPLAALRDTLASGSDPASAELWRLYQERARQRMRSMRVNLPHPNLAARDPWAFRAGVGLILFVAAFGTWGDWRPRLAAALTPHLGDGSAANTAMLDVWVTPPEYTGLPPIFLRAAQPEPAEADRSAGTGTPAPIAVPTGSVLLARVTGGSGVPALTVNGGNSAFERIDQASYQASLPVTKGGTIAIDQNGRSLGSWPITVVPDTAPIIALPTPPAAAERGALRLEYEARDDYGVVNVQGTVRLDGASAEPGFDRAPIELQLPLPGVRPKTARGASFHDLAPHPWAGLPVTLRLSATDGAGQTGTTEDVALVLPEREFQHPVARAIIEERKKLTLRPQAGREEVARSLGIISARPFQFRDDVVVFLSLRAAVARLYLDETNDAVPAVQQLLWDTALRVEDGTLSIAERNLRDAEQRLMDALNQDAPDQELQRLMDELQSALNEFLDAMEEQMRQAMERGEQPPEIPPEMQGQTMDRQDLQQMLDQMRQMAETGSRDAAREMLSQLQEMLENLRNGNMAQMQQNQQNQAGKMMQDLQNLAQRQRELLDQSFRESQQGEQGEQGQQSQQGQQGQQGQMPGRQQRPGQRGQGQQGQQGQQQGQQGQGQQGQQGQGSGGAAQQEALRRELGELMRQLGEMGGEIPRPLGRAERAMRDAGQALQQGMPGAAVPPQTQALDELQQGLQSMAEQMAQQMMMGQQPGQMPGQQQMRQSNRGRDPLGRPLPGFGRSDTNDVRIPEQSELQRAREILDELRRRAGEFDRPQPELDYIDRLLRRF</sequence>
<organism evidence="4 5">
    <name type="scientific">Skermanella stibiiresistens SB22</name>
    <dbReference type="NCBI Taxonomy" id="1385369"/>
    <lineage>
        <taxon>Bacteria</taxon>
        <taxon>Pseudomonadati</taxon>
        <taxon>Pseudomonadota</taxon>
        <taxon>Alphaproteobacteria</taxon>
        <taxon>Rhodospirillales</taxon>
        <taxon>Azospirillaceae</taxon>
        <taxon>Skermanella</taxon>
    </lineage>
</organism>
<dbReference type="OrthoDB" id="8477685at2"/>
<feature type="compositionally biased region" description="Basic and acidic residues" evidence="2">
    <location>
        <begin position="837"/>
        <end position="849"/>
    </location>
</feature>
<reference evidence="4 5" key="1">
    <citation type="submission" date="2013-08" db="EMBL/GenBank/DDBJ databases">
        <title>The genome sequence of Skermanella stibiiresistens.</title>
        <authorList>
            <person name="Zhu W."/>
            <person name="Wang G."/>
        </authorList>
    </citation>
    <scope>NUCLEOTIDE SEQUENCE [LARGE SCALE GENOMIC DNA]</scope>
    <source>
        <strain evidence="4 5">SB22</strain>
    </source>
</reference>
<evidence type="ECO:0000313" key="4">
    <source>
        <dbReference type="EMBL" id="EWY37032.1"/>
    </source>
</evidence>
<dbReference type="NCBIfam" id="TIGR02302">
    <property type="entry name" value="aProt_lowcomp"/>
    <property type="match status" value="1"/>
</dbReference>
<keyword evidence="1" id="KW-0175">Coiled coil</keyword>
<evidence type="ECO:0000256" key="2">
    <source>
        <dbReference type="SAM" id="MobiDB-lite"/>
    </source>
</evidence>
<dbReference type="Pfam" id="PF13779">
    <property type="entry name" value="DUF4175"/>
    <property type="match status" value="1"/>
</dbReference>
<dbReference type="PATRIC" id="fig|1385369.3.peg.5988"/>
<keyword evidence="3" id="KW-1133">Transmembrane helix</keyword>
<evidence type="ECO:0000256" key="1">
    <source>
        <dbReference type="SAM" id="Coils"/>
    </source>
</evidence>
<accession>W9GX50</accession>
<feature type="region of interest" description="Disordered" evidence="2">
    <location>
        <begin position="658"/>
        <end position="728"/>
    </location>
</feature>
<dbReference type="EMBL" id="AVFL01000032">
    <property type="protein sequence ID" value="EWY37032.1"/>
    <property type="molecule type" value="Genomic_DNA"/>
</dbReference>
<dbReference type="STRING" id="1385369.N825_22240"/>
<keyword evidence="3" id="KW-0472">Membrane</keyword>
<comment type="caution">
    <text evidence="4">The sequence shown here is derived from an EMBL/GenBank/DDBJ whole genome shotgun (WGS) entry which is preliminary data.</text>
</comment>
<feature type="compositionally biased region" description="Gly residues" evidence="2">
    <location>
        <begin position="710"/>
        <end position="724"/>
    </location>
</feature>
<feature type="region of interest" description="Disordered" evidence="2">
    <location>
        <begin position="805"/>
        <end position="849"/>
    </location>
</feature>
<gene>
    <name evidence="4" type="ORF">N825_22240</name>
</gene>
<feature type="transmembrane region" description="Helical" evidence="3">
    <location>
        <begin position="66"/>
        <end position="87"/>
    </location>
</feature>
<dbReference type="AlphaFoldDB" id="W9GX50"/>
<proteinExistence type="predicted"/>
<feature type="transmembrane region" description="Helical" evidence="3">
    <location>
        <begin position="37"/>
        <end position="60"/>
    </location>
</feature>
<evidence type="ECO:0000256" key="3">
    <source>
        <dbReference type="SAM" id="Phobius"/>
    </source>
</evidence>
<keyword evidence="5" id="KW-1185">Reference proteome</keyword>
<feature type="compositionally biased region" description="Low complexity" evidence="2">
    <location>
        <begin position="805"/>
        <end position="819"/>
    </location>
</feature>
<evidence type="ECO:0008006" key="6">
    <source>
        <dbReference type="Google" id="ProtNLM"/>
    </source>
</evidence>
<protein>
    <recommendedName>
        <fullName evidence="6">TIGR02302 family protein</fullName>
    </recommendedName>
</protein>
<name>W9GX50_9PROT</name>
<dbReference type="RefSeq" id="WP_037459660.1">
    <property type="nucleotide sequence ID" value="NZ_AVFL01000032.1"/>
</dbReference>
<keyword evidence="3" id="KW-0812">Transmembrane</keyword>
<feature type="compositionally biased region" description="Low complexity" evidence="2">
    <location>
        <begin position="664"/>
        <end position="694"/>
    </location>
</feature>
<feature type="transmembrane region" description="Helical" evidence="3">
    <location>
        <begin position="161"/>
        <end position="180"/>
    </location>
</feature>
<dbReference type="Proteomes" id="UP000019486">
    <property type="component" value="Unassembled WGS sequence"/>
</dbReference>